<proteinExistence type="predicted"/>
<comment type="caution">
    <text evidence="1">The sequence shown here is derived from an EMBL/GenBank/DDBJ whole genome shotgun (WGS) entry which is preliminary data.</text>
</comment>
<organism evidence="1 2">
    <name type="scientific">Fusarium decemcellulare</name>
    <dbReference type="NCBI Taxonomy" id="57161"/>
    <lineage>
        <taxon>Eukaryota</taxon>
        <taxon>Fungi</taxon>
        <taxon>Dikarya</taxon>
        <taxon>Ascomycota</taxon>
        <taxon>Pezizomycotina</taxon>
        <taxon>Sordariomycetes</taxon>
        <taxon>Hypocreomycetidae</taxon>
        <taxon>Hypocreales</taxon>
        <taxon>Nectriaceae</taxon>
        <taxon>Fusarium</taxon>
        <taxon>Fusarium decemcellulare species complex</taxon>
    </lineage>
</organism>
<gene>
    <name evidence="1" type="ORF">NM208_g7285</name>
</gene>
<reference evidence="1" key="1">
    <citation type="submission" date="2022-08" db="EMBL/GenBank/DDBJ databases">
        <title>Genome Sequence of Fusarium decemcellulare.</title>
        <authorList>
            <person name="Buettner E."/>
        </authorList>
    </citation>
    <scope>NUCLEOTIDE SEQUENCE</scope>
    <source>
        <strain evidence="1">Babe19</strain>
    </source>
</reference>
<keyword evidence="2" id="KW-1185">Reference proteome</keyword>
<sequence length="682" mass="74668">MLPLLDEGEFWDAYNHMPSNKDAICKVPIIVMQAILFVASSFVSNSTISALGFTTAHSAKGIFHRRAKLLYDFHCEPSPIAISQAALLLSHSHLTNLDHTESARQGSMWLGNAIFHARDAKANLYDSLPSTDCRDAAGKTSRQSCLKRLWWCCIIRDRLMPLTSRRHINIDHSNFDFSRNSPLTSTDISGEIDKSLVHPAATKSVLADGLIGLVKLCVILTDVLSLASTLQDHSAVTTPWINTKAAEVRKCKEVLVRWKTGAQELNAHLIQRLSVIGDSYGNSSKALTLFMKLSAVLTLCHHEMMLFDLTATSLDISYRSWRLAENADQVEEAVCGVTGCLQELTHLKVTQCLPLSVVGCAALPLAFKALDIKLRQGLGVGMTLNRNERQDDVLSQVVEICKPRHTAIEWVIEAVECNTTTAYQRLTTMQFRTENSQSWTTSWTQVLRLKPRQYLYLIAAMDFSISRGKLPDENDLPASLRDISADVNFGSSVSEGPTLDLATAWMLEDLTTGFKGANQVNNHAADYTPFKEHFGDVELAAEMGMIGGIDSLGDMTLFGSPSAVVGSAQLRSSTTCENSRKDRDAFEHDAETTATDSAVLPVDVIDLTEPSNLQGAAQTIQPRINSPASISTKHSNAMAHQEWGLIEADPAQWGHAVVQGDILSLGFGIDYASLEAVLLGQA</sequence>
<name>A0ACC1S9Y9_9HYPO</name>
<accession>A0ACC1S9Y9</accession>
<dbReference type="Proteomes" id="UP001148629">
    <property type="component" value="Unassembled WGS sequence"/>
</dbReference>
<dbReference type="EMBL" id="JANRMS010000737">
    <property type="protein sequence ID" value="KAJ3535071.1"/>
    <property type="molecule type" value="Genomic_DNA"/>
</dbReference>
<protein>
    <submittedName>
        <fullName evidence="1">Uncharacterized protein</fullName>
    </submittedName>
</protein>
<evidence type="ECO:0000313" key="2">
    <source>
        <dbReference type="Proteomes" id="UP001148629"/>
    </source>
</evidence>
<evidence type="ECO:0000313" key="1">
    <source>
        <dbReference type="EMBL" id="KAJ3535071.1"/>
    </source>
</evidence>